<sequence length="400" mass="45760">MNKLIITRWNGSVITLFQSGKETVQVDIEPQENQSVLGNIYIGKVNHIVKNINAAFVDMGGGQMGYLSLSDASIHFADQRPYDGKLRQGDEIIVQVERDAVKTKAPVLTGNLNFTGRYFVLTSGKKQIGFSSKIADQAWKQEIKPFLESRKEEDFGIIVRTNAYKVPKEELESELIQLKESFKMMLDNAKHRTCYSLLYSSAPSYLTGLRDSLKSSLEAVITDEPDIYQAVKEYLTQFQPEDLGLLTWYEDSLLPLRKLYRIEKTMEEALGKRVWLKSGGYLVIEPTEALVVIDVNTGKYSGKKELRETIKKVNLEAAEEIGHQLRLRNLSGIIIIDFIDMEAEEDRRILMERLERILSKDPVKTTVVEMTKLNLVEVTRKKMRKPLYEQALQMKEKVLL</sequence>
<dbReference type="InterPro" id="IPR019307">
    <property type="entry name" value="RNA-bd_AU-1/RNase_E/G"/>
</dbReference>
<keyword evidence="5" id="KW-0694">RNA-binding</keyword>
<organism evidence="7">
    <name type="scientific">Lacrimispora sp. BS-2</name>
    <dbReference type="NCBI Taxonomy" id="3151850"/>
    <lineage>
        <taxon>Bacteria</taxon>
        <taxon>Bacillati</taxon>
        <taxon>Bacillota</taxon>
        <taxon>Clostridia</taxon>
        <taxon>Lachnospirales</taxon>
        <taxon>Lachnospiraceae</taxon>
        <taxon>Lacrimispora</taxon>
    </lineage>
</organism>
<feature type="domain" description="S1 motif" evidence="6">
    <location>
        <begin position="38"/>
        <end position="117"/>
    </location>
</feature>
<dbReference type="NCBIfam" id="TIGR00757">
    <property type="entry name" value="RNaseEG"/>
    <property type="match status" value="1"/>
</dbReference>
<evidence type="ECO:0000313" key="7">
    <source>
        <dbReference type="EMBL" id="XBS55519.1"/>
    </source>
</evidence>
<dbReference type="AlphaFoldDB" id="A0AAU7PTB0"/>
<reference evidence="7" key="1">
    <citation type="submission" date="2024-06" db="EMBL/GenBank/DDBJ databases">
        <title>Lacrimispora cavernae sp. nov., a novel anaerobe isolated from bat guano pile inside a cave.</title>
        <authorList>
            <person name="Miller S.L."/>
            <person name="Lu N."/>
            <person name="King J."/>
            <person name="Sankaranarayanan K."/>
            <person name="Lawson P.A."/>
        </authorList>
    </citation>
    <scope>NUCLEOTIDE SEQUENCE</scope>
    <source>
        <strain evidence="7">BS-2</strain>
    </source>
</reference>
<gene>
    <name evidence="7" type="ORF">ABFV83_06935</name>
</gene>
<dbReference type="InterPro" id="IPR004659">
    <property type="entry name" value="RNase_E/G"/>
</dbReference>
<proteinExistence type="predicted"/>
<keyword evidence="4" id="KW-0460">Magnesium</keyword>
<evidence type="ECO:0000256" key="5">
    <source>
        <dbReference type="ARBA" id="ARBA00022884"/>
    </source>
</evidence>
<dbReference type="GO" id="GO:0005737">
    <property type="term" value="C:cytoplasm"/>
    <property type="evidence" value="ECO:0007669"/>
    <property type="project" value="TreeGrafter"/>
</dbReference>
<dbReference type="GO" id="GO:0006364">
    <property type="term" value="P:rRNA processing"/>
    <property type="evidence" value="ECO:0007669"/>
    <property type="project" value="TreeGrafter"/>
</dbReference>
<dbReference type="SMART" id="SM00316">
    <property type="entry name" value="S1"/>
    <property type="match status" value="1"/>
</dbReference>
<comment type="cofactor">
    <cofactor evidence="1">
        <name>Mg(2+)</name>
        <dbReference type="ChEBI" id="CHEBI:18420"/>
    </cofactor>
</comment>
<evidence type="ECO:0000256" key="2">
    <source>
        <dbReference type="ARBA" id="ARBA00022723"/>
    </source>
</evidence>
<dbReference type="Pfam" id="PF10150">
    <property type="entry name" value="RNase_E_G"/>
    <property type="match status" value="1"/>
</dbReference>
<dbReference type="InterPro" id="IPR012340">
    <property type="entry name" value="NA-bd_OB-fold"/>
</dbReference>
<dbReference type="RefSeq" id="WP_349948184.1">
    <property type="nucleotide sequence ID" value="NZ_CP157940.1"/>
</dbReference>
<keyword evidence="3" id="KW-0378">Hydrolase</keyword>
<evidence type="ECO:0000256" key="3">
    <source>
        <dbReference type="ARBA" id="ARBA00022801"/>
    </source>
</evidence>
<dbReference type="GO" id="GO:0004540">
    <property type="term" value="F:RNA nuclease activity"/>
    <property type="evidence" value="ECO:0007669"/>
    <property type="project" value="InterPro"/>
</dbReference>
<evidence type="ECO:0000256" key="4">
    <source>
        <dbReference type="ARBA" id="ARBA00022842"/>
    </source>
</evidence>
<evidence type="ECO:0000259" key="6">
    <source>
        <dbReference type="PROSITE" id="PS50126"/>
    </source>
</evidence>
<dbReference type="CDD" id="cd04453">
    <property type="entry name" value="S1_RNase_E"/>
    <property type="match status" value="1"/>
</dbReference>
<dbReference type="SUPFAM" id="SSF50249">
    <property type="entry name" value="Nucleic acid-binding proteins"/>
    <property type="match status" value="1"/>
</dbReference>
<dbReference type="EMBL" id="CP157940">
    <property type="protein sequence ID" value="XBS55519.1"/>
    <property type="molecule type" value="Genomic_DNA"/>
</dbReference>
<dbReference type="PANTHER" id="PTHR30001">
    <property type="entry name" value="RIBONUCLEASE"/>
    <property type="match status" value="1"/>
</dbReference>
<dbReference type="GO" id="GO:0046872">
    <property type="term" value="F:metal ion binding"/>
    <property type="evidence" value="ECO:0007669"/>
    <property type="project" value="UniProtKB-KW"/>
</dbReference>
<evidence type="ECO:0000256" key="1">
    <source>
        <dbReference type="ARBA" id="ARBA00001946"/>
    </source>
</evidence>
<dbReference type="Gene3D" id="2.40.50.140">
    <property type="entry name" value="Nucleic acid-binding proteins"/>
    <property type="match status" value="1"/>
</dbReference>
<dbReference type="InterPro" id="IPR003029">
    <property type="entry name" value="S1_domain"/>
</dbReference>
<dbReference type="GO" id="GO:0003723">
    <property type="term" value="F:RNA binding"/>
    <property type="evidence" value="ECO:0007669"/>
    <property type="project" value="UniProtKB-KW"/>
</dbReference>
<dbReference type="PANTHER" id="PTHR30001:SF0">
    <property type="entry name" value="RIBONUCLEASE G"/>
    <property type="match status" value="1"/>
</dbReference>
<accession>A0AAU7PTB0</accession>
<keyword evidence="2" id="KW-0479">Metal-binding</keyword>
<name>A0AAU7PTB0_9FIRM</name>
<dbReference type="PROSITE" id="PS50126">
    <property type="entry name" value="S1"/>
    <property type="match status" value="1"/>
</dbReference>
<dbReference type="GO" id="GO:0016787">
    <property type="term" value="F:hydrolase activity"/>
    <property type="evidence" value="ECO:0007669"/>
    <property type="project" value="UniProtKB-KW"/>
</dbReference>
<protein>
    <submittedName>
        <fullName evidence="7">Ribonuclease E/G</fullName>
    </submittedName>
</protein>